<dbReference type="RefSeq" id="WP_090677636.1">
    <property type="nucleotide sequence ID" value="NZ_FORU01000001.1"/>
</dbReference>
<dbReference type="InterPro" id="IPR021274">
    <property type="entry name" value="DUF2853"/>
</dbReference>
<name>A0A1I3LBT4_9FLAO</name>
<accession>A0A1I3LBT4</accession>
<dbReference type="Gene3D" id="1.10.238.120">
    <property type="entry name" value="Jann4075-like"/>
    <property type="match status" value="1"/>
</dbReference>
<proteinExistence type="predicted"/>
<dbReference type="AlphaFoldDB" id="A0A1I3LBT4"/>
<dbReference type="STRING" id="1150112.SAMN04487893_101261"/>
<dbReference type="EMBL" id="FORU01000001">
    <property type="protein sequence ID" value="SFI82197.1"/>
    <property type="molecule type" value="Genomic_DNA"/>
</dbReference>
<sequence length="114" mass="12777">MSKRTELIEKYAADLKEKCGVTPNMELLEKVTIGCGPSIYNKDSSTVASSSETELATVKNNFLIKKLGLSDSPKLDEGISKVMEQYGASNRNKYRAVVYYLLTVHFKKESVYNK</sequence>
<dbReference type="OrthoDB" id="9812542at2"/>
<keyword evidence="2" id="KW-1185">Reference proteome</keyword>
<evidence type="ECO:0008006" key="3">
    <source>
        <dbReference type="Google" id="ProtNLM"/>
    </source>
</evidence>
<dbReference type="Pfam" id="PF11015">
    <property type="entry name" value="DUF2853"/>
    <property type="match status" value="1"/>
</dbReference>
<evidence type="ECO:0000313" key="1">
    <source>
        <dbReference type="EMBL" id="SFI82197.1"/>
    </source>
</evidence>
<dbReference type="SUPFAM" id="SSF158587">
    <property type="entry name" value="Jann4075-like"/>
    <property type="match status" value="1"/>
</dbReference>
<protein>
    <recommendedName>
        <fullName evidence="3">DUF2853 domain-containing protein</fullName>
    </recommendedName>
</protein>
<organism evidence="1 2">
    <name type="scientific">Myroides guanonis</name>
    <dbReference type="NCBI Taxonomy" id="1150112"/>
    <lineage>
        <taxon>Bacteria</taxon>
        <taxon>Pseudomonadati</taxon>
        <taxon>Bacteroidota</taxon>
        <taxon>Flavobacteriia</taxon>
        <taxon>Flavobacteriales</taxon>
        <taxon>Flavobacteriaceae</taxon>
        <taxon>Myroides</taxon>
    </lineage>
</organism>
<dbReference type="InterPro" id="IPR023154">
    <property type="entry name" value="Jann4075-like_sf"/>
</dbReference>
<reference evidence="2" key="1">
    <citation type="submission" date="2016-10" db="EMBL/GenBank/DDBJ databases">
        <authorList>
            <person name="Varghese N."/>
            <person name="Submissions S."/>
        </authorList>
    </citation>
    <scope>NUCLEOTIDE SEQUENCE [LARGE SCALE GENOMIC DNA]</scope>
    <source>
        <strain evidence="2">DSM 26542</strain>
    </source>
</reference>
<dbReference type="Proteomes" id="UP000243887">
    <property type="component" value="Unassembled WGS sequence"/>
</dbReference>
<evidence type="ECO:0000313" key="2">
    <source>
        <dbReference type="Proteomes" id="UP000243887"/>
    </source>
</evidence>
<gene>
    <name evidence="1" type="ORF">SAMN04487893_101261</name>
</gene>